<evidence type="ECO:0000313" key="2">
    <source>
        <dbReference type="EMBL" id="PHQ13797.1"/>
    </source>
</evidence>
<dbReference type="GO" id="GO:0046421">
    <property type="term" value="F:methylisocitrate lyase activity"/>
    <property type="evidence" value="ECO:0007669"/>
    <property type="project" value="TreeGrafter"/>
</dbReference>
<dbReference type="GO" id="GO:0019629">
    <property type="term" value="P:propionate catabolic process, 2-methylcitrate cycle"/>
    <property type="evidence" value="ECO:0007669"/>
    <property type="project" value="TreeGrafter"/>
</dbReference>
<dbReference type="PANTHER" id="PTHR42905:SF3">
    <property type="entry name" value="OXALOACETATE DECARBOXYLASE"/>
    <property type="match status" value="1"/>
</dbReference>
<organism evidence="2 3">
    <name type="scientific">Marinobacter profundi</name>
    <dbReference type="NCBI Taxonomy" id="2666256"/>
    <lineage>
        <taxon>Bacteria</taxon>
        <taxon>Pseudomonadati</taxon>
        <taxon>Pseudomonadota</taxon>
        <taxon>Gammaproteobacteria</taxon>
        <taxon>Pseudomonadales</taxon>
        <taxon>Marinobacteraceae</taxon>
        <taxon>Marinobacter</taxon>
    </lineage>
</organism>
<protein>
    <submittedName>
        <fullName evidence="2">Oxaloacetate decarboxylase</fullName>
    </submittedName>
</protein>
<dbReference type="InterPro" id="IPR039556">
    <property type="entry name" value="ICL/PEPM"/>
</dbReference>
<evidence type="ECO:0000313" key="3">
    <source>
        <dbReference type="Proteomes" id="UP000231409"/>
    </source>
</evidence>
<dbReference type="EMBL" id="NTFH01000015">
    <property type="protein sequence ID" value="PHQ13797.1"/>
    <property type="molecule type" value="Genomic_DNA"/>
</dbReference>
<accession>A0A2G1UH46</accession>
<comment type="caution">
    <text evidence="2">The sequence shown here is derived from an EMBL/GenBank/DDBJ whole genome shotgun (WGS) entry which is preliminary data.</text>
</comment>
<sequence length="282" mass="31005">MTAFSNLLNETQSYEILASVHYPIAARMAVDLGFKYGMVGGSVASLSMLGTPDLMLLTSTELCDLVKRTSQSSSLKIIVDGDAGYGNALNTMRTVVELEMAGATAVTIEDTNLPIAYRQTKTKLISQQEQIDKLSAALDARRSDSFGIIARTQIVSGEDIGAVAERVFQYSEVGVDGICLAGVNDPEQLELISTASSKPKMLINYGRKNTLTEEMYSRFNIKLLLNGHSPFESSIVATYHALSELSGRTPSDNELHYKSLIGRYTEERWFDSSLKRYLRIFG</sequence>
<dbReference type="RefSeq" id="WP_099615941.1">
    <property type="nucleotide sequence ID" value="NZ_KZ319377.1"/>
</dbReference>
<proteinExistence type="predicted"/>
<reference evidence="2 3" key="1">
    <citation type="submission" date="2017-09" db="EMBL/GenBank/DDBJ databases">
        <title>The draft genome sequences of Marinobacter sp. PWS21.</title>
        <authorList>
            <person name="Cao J."/>
        </authorList>
    </citation>
    <scope>NUCLEOTIDE SEQUENCE [LARGE SCALE GENOMIC DNA]</scope>
    <source>
        <strain evidence="2 3">PWS21</strain>
    </source>
</reference>
<dbReference type="AlphaFoldDB" id="A0A2G1UH46"/>
<dbReference type="GO" id="GO:0046872">
    <property type="term" value="F:metal ion binding"/>
    <property type="evidence" value="ECO:0007669"/>
    <property type="project" value="UniProtKB-KW"/>
</dbReference>
<dbReference type="InterPro" id="IPR040442">
    <property type="entry name" value="Pyrv_kinase-like_dom_sf"/>
</dbReference>
<evidence type="ECO:0000256" key="1">
    <source>
        <dbReference type="ARBA" id="ARBA00022723"/>
    </source>
</evidence>
<dbReference type="InterPro" id="IPR015813">
    <property type="entry name" value="Pyrv/PenolPyrv_kinase-like_dom"/>
</dbReference>
<dbReference type="SUPFAM" id="SSF51621">
    <property type="entry name" value="Phosphoenolpyruvate/pyruvate domain"/>
    <property type="match status" value="1"/>
</dbReference>
<keyword evidence="1" id="KW-0479">Metal-binding</keyword>
<dbReference type="Gene3D" id="3.20.20.60">
    <property type="entry name" value="Phosphoenolpyruvate-binding domains"/>
    <property type="match status" value="1"/>
</dbReference>
<dbReference type="Pfam" id="PF13714">
    <property type="entry name" value="PEP_mutase"/>
    <property type="match status" value="1"/>
</dbReference>
<dbReference type="CDD" id="cd00377">
    <property type="entry name" value="ICL_PEPM"/>
    <property type="match status" value="1"/>
</dbReference>
<name>A0A2G1UH46_9GAMM</name>
<dbReference type="PANTHER" id="PTHR42905">
    <property type="entry name" value="PHOSPHOENOLPYRUVATE CARBOXYLASE"/>
    <property type="match status" value="1"/>
</dbReference>
<keyword evidence="3" id="KW-1185">Reference proteome</keyword>
<dbReference type="Proteomes" id="UP000231409">
    <property type="component" value="Unassembled WGS sequence"/>
</dbReference>
<gene>
    <name evidence="2" type="ORF">CLH61_16930</name>
</gene>